<evidence type="ECO:0008006" key="5">
    <source>
        <dbReference type="Google" id="ProtNLM"/>
    </source>
</evidence>
<evidence type="ECO:0000313" key="3">
    <source>
        <dbReference type="EMBL" id="MDC3987044.1"/>
    </source>
</evidence>
<feature type="chain" id="PRO_5040941883" description="CBM11 domain-containing protein" evidence="2">
    <location>
        <begin position="25"/>
        <end position="263"/>
    </location>
</feature>
<evidence type="ECO:0000256" key="2">
    <source>
        <dbReference type="SAM" id="SignalP"/>
    </source>
</evidence>
<dbReference type="Gene3D" id="2.60.120.430">
    <property type="entry name" value="Galactose-binding lectin"/>
    <property type="match status" value="1"/>
</dbReference>
<dbReference type="SUPFAM" id="SSF49785">
    <property type="entry name" value="Galactose-binding domain-like"/>
    <property type="match status" value="1"/>
</dbReference>
<dbReference type="EMBL" id="JAGTJJ010000047">
    <property type="protein sequence ID" value="MDC3987044.1"/>
    <property type="molecule type" value="Genomic_DNA"/>
</dbReference>
<name>A0A9X3XB14_9BACT</name>
<feature type="signal peptide" evidence="2">
    <location>
        <begin position="1"/>
        <end position="24"/>
    </location>
</feature>
<proteinExistence type="predicted"/>
<gene>
    <name evidence="3" type="ORF">KEG57_41640</name>
</gene>
<sequence>MKFVNEHRAFFAVVMGLLVVSAAACDEGSTDTTGGGGAGASGGGGPGPGPGGGGPGGGGGSGGGGQKLTSIDDMEDQNGSITPNAGLLGAWYTYNDETDGATQTPVVGDPFEMTALSPARGSSMYAANTKGSGFTTWGAGFGFDLNNDGLTKKAFNASQFNGLHFWAKVGAGASGAVRFNVGDSQTTPEAGNCGATCSDDFGANITLTTDWQEFKFSFAELKTVNWSKQNLTAIKKDALYYVHFQAGQNANFDIWIDDISFFE</sequence>
<keyword evidence="2" id="KW-0732">Signal</keyword>
<feature type="compositionally biased region" description="Gly residues" evidence="1">
    <location>
        <begin position="33"/>
        <end position="66"/>
    </location>
</feature>
<dbReference type="InterPro" id="IPR008979">
    <property type="entry name" value="Galactose-bd-like_sf"/>
</dbReference>
<feature type="region of interest" description="Disordered" evidence="1">
    <location>
        <begin position="27"/>
        <end position="80"/>
    </location>
</feature>
<protein>
    <recommendedName>
        <fullName evidence="5">CBM11 domain-containing protein</fullName>
    </recommendedName>
</protein>
<keyword evidence="4" id="KW-1185">Reference proteome</keyword>
<comment type="caution">
    <text evidence="3">The sequence shown here is derived from an EMBL/GenBank/DDBJ whole genome shotgun (WGS) entry which is preliminary data.</text>
</comment>
<evidence type="ECO:0000256" key="1">
    <source>
        <dbReference type="SAM" id="MobiDB-lite"/>
    </source>
</evidence>
<dbReference type="RefSeq" id="WP_272422355.1">
    <property type="nucleotide sequence ID" value="NZ_JAGTJJ010000047.1"/>
</dbReference>
<reference evidence="3 4" key="1">
    <citation type="submission" date="2021-04" db="EMBL/GenBank/DDBJ databases">
        <title>Genome analysis of Polyangium sp.</title>
        <authorList>
            <person name="Li Y."/>
            <person name="Wang J."/>
        </authorList>
    </citation>
    <scope>NUCLEOTIDE SEQUENCE [LARGE SCALE GENOMIC DNA]</scope>
    <source>
        <strain evidence="3 4">SDU14</strain>
    </source>
</reference>
<evidence type="ECO:0000313" key="4">
    <source>
        <dbReference type="Proteomes" id="UP001151081"/>
    </source>
</evidence>
<dbReference type="PROSITE" id="PS51257">
    <property type="entry name" value="PROKAR_LIPOPROTEIN"/>
    <property type="match status" value="1"/>
</dbReference>
<organism evidence="3 4">
    <name type="scientific">Polyangium jinanense</name>
    <dbReference type="NCBI Taxonomy" id="2829994"/>
    <lineage>
        <taxon>Bacteria</taxon>
        <taxon>Pseudomonadati</taxon>
        <taxon>Myxococcota</taxon>
        <taxon>Polyangia</taxon>
        <taxon>Polyangiales</taxon>
        <taxon>Polyangiaceae</taxon>
        <taxon>Polyangium</taxon>
    </lineage>
</organism>
<dbReference type="Proteomes" id="UP001151081">
    <property type="component" value="Unassembled WGS sequence"/>
</dbReference>
<accession>A0A9X3XB14</accession>
<dbReference type="AlphaFoldDB" id="A0A9X3XB14"/>